<gene>
    <name evidence="5" type="ORF">EX30DRAFT_362602</name>
</gene>
<comment type="similarity">
    <text evidence="1 2">Belongs to the peptidase M67A family. CSN6 subfamily.</text>
</comment>
<dbReference type="Gene3D" id="3.40.140.10">
    <property type="entry name" value="Cytidine Deaminase, domain 2"/>
    <property type="match status" value="1"/>
</dbReference>
<feature type="compositionally biased region" description="Basic and acidic residues" evidence="3">
    <location>
        <begin position="220"/>
        <end position="240"/>
    </location>
</feature>
<dbReference type="PANTHER" id="PTHR10540:SF8">
    <property type="entry name" value="COP9 SIGNALOSOME COMPLEX SUBUNIT 6"/>
    <property type="match status" value="1"/>
</dbReference>
<evidence type="ECO:0000256" key="3">
    <source>
        <dbReference type="SAM" id="MobiDB-lite"/>
    </source>
</evidence>
<comment type="function">
    <text evidence="2">Component of the COP9 signalosome complex (CSN), a complex involved in various cellular and developmental processes.</text>
</comment>
<dbReference type="OrthoDB" id="1378at2759"/>
<keyword evidence="2" id="KW-0963">Cytoplasm</keyword>
<reference evidence="5 6" key="1">
    <citation type="submission" date="2019-04" db="EMBL/GenBank/DDBJ databases">
        <title>Comparative genomics and transcriptomics to analyze fruiting body development in filamentous ascomycetes.</title>
        <authorList>
            <consortium name="DOE Joint Genome Institute"/>
            <person name="Lutkenhaus R."/>
            <person name="Traeger S."/>
            <person name="Breuer J."/>
            <person name="Kuo A."/>
            <person name="Lipzen A."/>
            <person name="Pangilinan J."/>
            <person name="Dilworth D."/>
            <person name="Sandor L."/>
            <person name="Poggeler S."/>
            <person name="Barry K."/>
            <person name="Grigoriev I.V."/>
            <person name="Nowrousian M."/>
        </authorList>
    </citation>
    <scope>NUCLEOTIDE SEQUENCE [LARGE SCALE GENOMIC DNA]</scope>
    <source>
        <strain evidence="5 6">CBS 389.68</strain>
    </source>
</reference>
<dbReference type="SMART" id="SM00232">
    <property type="entry name" value="JAB_MPN"/>
    <property type="match status" value="1"/>
</dbReference>
<evidence type="ECO:0000313" key="5">
    <source>
        <dbReference type="EMBL" id="TGZ83044.1"/>
    </source>
</evidence>
<dbReference type="Pfam" id="PF13012">
    <property type="entry name" value="MitMem_reg"/>
    <property type="match status" value="1"/>
</dbReference>
<dbReference type="GO" id="GO:0000338">
    <property type="term" value="P:protein deneddylation"/>
    <property type="evidence" value="ECO:0007669"/>
    <property type="project" value="InterPro"/>
</dbReference>
<dbReference type="GO" id="GO:0005737">
    <property type="term" value="C:cytoplasm"/>
    <property type="evidence" value="ECO:0007669"/>
    <property type="project" value="UniProtKB-SubCell"/>
</dbReference>
<dbReference type="InParanoid" id="A0A4S2N259"/>
<evidence type="ECO:0000313" key="6">
    <source>
        <dbReference type="Proteomes" id="UP000298138"/>
    </source>
</evidence>
<dbReference type="Proteomes" id="UP000298138">
    <property type="component" value="Unassembled WGS sequence"/>
</dbReference>
<accession>A0A4S2N259</accession>
<evidence type="ECO:0000259" key="4">
    <source>
        <dbReference type="PROSITE" id="PS50249"/>
    </source>
</evidence>
<dbReference type="EMBL" id="ML220114">
    <property type="protein sequence ID" value="TGZ83044.1"/>
    <property type="molecule type" value="Genomic_DNA"/>
</dbReference>
<keyword evidence="2" id="KW-0736">Signalosome</keyword>
<evidence type="ECO:0000256" key="1">
    <source>
        <dbReference type="ARBA" id="ARBA00010893"/>
    </source>
</evidence>
<keyword evidence="2" id="KW-0539">Nucleus</keyword>
<feature type="compositionally biased region" description="Gly residues" evidence="3">
    <location>
        <begin position="368"/>
        <end position="378"/>
    </location>
</feature>
<dbReference type="AlphaFoldDB" id="A0A4S2N259"/>
<feature type="region of interest" description="Disordered" evidence="3">
    <location>
        <begin position="205"/>
        <end position="249"/>
    </location>
</feature>
<protein>
    <recommendedName>
        <fullName evidence="2">COP9 signalosome complex subunit 6</fullName>
    </recommendedName>
</protein>
<sequence>MASSSTPSLISSHPSTSGLQIALHPLALLTISDYITRHTLRCNNGPIVGVLLGSQNGRQIAVEHAYEVVALEDADQAVMIEKEWFDAKFKLFKETHPTQDLIGWFTTTRSPTFEPSPSNAALHQQLLSYNESLIMLLLNPTPSASIGGTLPLGIYESIYEADESDANHALRLSFVPLKYTIETGEAEMIAMDAVAKASGNAVDVPLSASGRSGGETSSTTDKDKGKEKEIVKEEKKDEGLRGPVGPQNDELLSNLAARRNAVTMLTSRIRLLLKYLQSPPPGLPNHHILREIKSLTHSRLPLLTPADLKAFETEKMAEEADVNLVVLLGALTKSIEEVGNVSKKFQGIEHAKKHKGFSRYQGDEGLGEMSGRGGGGRRPGWTTFSGY</sequence>
<dbReference type="CDD" id="cd08063">
    <property type="entry name" value="MPN_CSN6"/>
    <property type="match status" value="1"/>
</dbReference>
<dbReference type="Pfam" id="PF01398">
    <property type="entry name" value="JAB"/>
    <property type="match status" value="1"/>
</dbReference>
<dbReference type="InterPro" id="IPR000555">
    <property type="entry name" value="JAMM/MPN+_dom"/>
</dbReference>
<dbReference type="InterPro" id="IPR033859">
    <property type="entry name" value="MPN_CSN6"/>
</dbReference>
<feature type="region of interest" description="Disordered" evidence="3">
    <location>
        <begin position="360"/>
        <end position="387"/>
    </location>
</feature>
<dbReference type="PROSITE" id="PS50249">
    <property type="entry name" value="MPN"/>
    <property type="match status" value="1"/>
</dbReference>
<dbReference type="PANTHER" id="PTHR10540">
    <property type="entry name" value="EUKARYOTIC TRANSLATION INITIATION FACTOR 3 SUBUNIT F-RELATED"/>
    <property type="match status" value="1"/>
</dbReference>
<dbReference type="GO" id="GO:0008237">
    <property type="term" value="F:metallopeptidase activity"/>
    <property type="evidence" value="ECO:0007669"/>
    <property type="project" value="InterPro"/>
</dbReference>
<dbReference type="InterPro" id="IPR024969">
    <property type="entry name" value="EIF3F/CSN6-like_C"/>
</dbReference>
<organism evidence="5 6">
    <name type="scientific">Ascodesmis nigricans</name>
    <dbReference type="NCBI Taxonomy" id="341454"/>
    <lineage>
        <taxon>Eukaryota</taxon>
        <taxon>Fungi</taxon>
        <taxon>Dikarya</taxon>
        <taxon>Ascomycota</taxon>
        <taxon>Pezizomycotina</taxon>
        <taxon>Pezizomycetes</taxon>
        <taxon>Pezizales</taxon>
        <taxon>Ascodesmidaceae</taxon>
        <taxon>Ascodesmis</taxon>
    </lineage>
</organism>
<feature type="compositionally biased region" description="Low complexity" evidence="3">
    <location>
        <begin position="207"/>
        <end position="219"/>
    </location>
</feature>
<keyword evidence="6" id="KW-1185">Reference proteome</keyword>
<evidence type="ECO:0000256" key="2">
    <source>
        <dbReference type="RuleBase" id="RU367006"/>
    </source>
</evidence>
<dbReference type="InterPro" id="IPR037518">
    <property type="entry name" value="MPN"/>
</dbReference>
<feature type="domain" description="MPN" evidence="4">
    <location>
        <begin position="21"/>
        <end position="161"/>
    </location>
</feature>
<dbReference type="STRING" id="341454.A0A4S2N259"/>
<name>A0A4S2N259_9PEZI</name>
<dbReference type="GO" id="GO:0008180">
    <property type="term" value="C:COP9 signalosome"/>
    <property type="evidence" value="ECO:0007669"/>
    <property type="project" value="UniProtKB-UniRule"/>
</dbReference>
<comment type="subcellular location">
    <subcellularLocation>
        <location evidence="2">Cytoplasm</location>
    </subcellularLocation>
    <subcellularLocation>
        <location evidence="2">Nucleus</location>
    </subcellularLocation>
</comment>
<proteinExistence type="inferred from homology"/>